<sequence>MSELITVEEAKQHCRIDGDDDDSILQLYIDAALEVCQKHIGKSFDNGLAFTPAIHAGCLMYIGHLYENREATSATPITKVPLAIDSLWSVYREPGVY</sequence>
<protein>
    <submittedName>
        <fullName evidence="1">Phage gp6-like head-tail connector protein</fullName>
    </submittedName>
</protein>
<dbReference type="EMBL" id="DAAXVN010000004">
    <property type="protein sequence ID" value="HAG2746874.1"/>
    <property type="molecule type" value="Genomic_DNA"/>
</dbReference>
<gene>
    <name evidence="1" type="ORF">G8Y41_001644</name>
</gene>
<proteinExistence type="predicted"/>
<dbReference type="InterPro" id="IPR021146">
    <property type="entry name" value="Phage_gp6-like_head-tail"/>
</dbReference>
<dbReference type="CDD" id="cd08054">
    <property type="entry name" value="gp6"/>
    <property type="match status" value="1"/>
</dbReference>
<accession>A0A760ZPF0</accession>
<reference evidence="1" key="1">
    <citation type="journal article" date="2018" name="Genome Biol.">
        <title>SKESA: strategic k-mer extension for scrupulous assemblies.</title>
        <authorList>
            <person name="Souvorov A."/>
            <person name="Agarwala R."/>
            <person name="Lipman D.J."/>
        </authorList>
    </citation>
    <scope>NUCLEOTIDE SEQUENCE</scope>
    <source>
        <strain evidence="1">MA.RK_08:MF0016603R</strain>
    </source>
</reference>
<dbReference type="Pfam" id="PF05135">
    <property type="entry name" value="Phage_connect_1"/>
    <property type="match status" value="1"/>
</dbReference>
<dbReference type="InterPro" id="IPR006450">
    <property type="entry name" value="Phage_HK97_gp6-like"/>
</dbReference>
<evidence type="ECO:0000313" key="1">
    <source>
        <dbReference type="EMBL" id="HAG2746874.1"/>
    </source>
</evidence>
<reference evidence="1" key="2">
    <citation type="submission" date="2020-02" db="EMBL/GenBank/DDBJ databases">
        <authorList>
            <consortium name="NCBI Pathogen Detection Project"/>
        </authorList>
    </citation>
    <scope>NUCLEOTIDE SEQUENCE</scope>
    <source>
        <strain evidence="1">MA.RK_08:MF0016603R</strain>
    </source>
</reference>
<name>A0A760ZPF0_SALER</name>
<dbReference type="RefSeq" id="WP_262941780.1">
    <property type="nucleotide sequence ID" value="NZ_JAFNKP010000006.1"/>
</dbReference>
<comment type="caution">
    <text evidence="1">The sequence shown here is derived from an EMBL/GenBank/DDBJ whole genome shotgun (WGS) entry which is preliminary data.</text>
</comment>
<dbReference type="Gene3D" id="1.10.3230.30">
    <property type="entry name" value="Phage gp6-like head-tail connector protein"/>
    <property type="match status" value="1"/>
</dbReference>
<dbReference type="NCBIfam" id="TIGR01560">
    <property type="entry name" value="put_DNA_pack"/>
    <property type="match status" value="1"/>
</dbReference>
<organism evidence="1">
    <name type="scientific">Salmonella enterica</name>
    <name type="common">Salmonella choleraesuis</name>
    <dbReference type="NCBI Taxonomy" id="28901"/>
    <lineage>
        <taxon>Bacteria</taxon>
        <taxon>Pseudomonadati</taxon>
        <taxon>Pseudomonadota</taxon>
        <taxon>Gammaproteobacteria</taxon>
        <taxon>Enterobacterales</taxon>
        <taxon>Enterobacteriaceae</taxon>
        <taxon>Salmonella</taxon>
    </lineage>
</organism>
<dbReference type="AlphaFoldDB" id="A0A760ZPF0"/>